<dbReference type="GO" id="GO:0045936">
    <property type="term" value="P:negative regulation of phosphate metabolic process"/>
    <property type="evidence" value="ECO:0007669"/>
    <property type="project" value="InterPro"/>
</dbReference>
<dbReference type="AlphaFoldDB" id="A0A5C5XIZ0"/>
<dbReference type="FunFam" id="1.20.58.220:FF:000004">
    <property type="entry name" value="Phosphate-specific transport system accessory protein PhoU"/>
    <property type="match status" value="1"/>
</dbReference>
<dbReference type="InterPro" id="IPR038078">
    <property type="entry name" value="PhoU-like_sf"/>
</dbReference>
<evidence type="ECO:0000256" key="5">
    <source>
        <dbReference type="ARBA" id="ARBA00022490"/>
    </source>
</evidence>
<dbReference type="PANTHER" id="PTHR42930">
    <property type="entry name" value="PHOSPHATE-SPECIFIC TRANSPORT SYSTEM ACCESSORY PROTEIN PHOU"/>
    <property type="match status" value="1"/>
</dbReference>
<proteinExistence type="inferred from homology"/>
<dbReference type="Pfam" id="PF01895">
    <property type="entry name" value="PhoU"/>
    <property type="match status" value="2"/>
</dbReference>
<evidence type="ECO:0000256" key="7">
    <source>
        <dbReference type="ARBA" id="ARBA00056181"/>
    </source>
</evidence>
<evidence type="ECO:0000256" key="2">
    <source>
        <dbReference type="ARBA" id="ARBA00008107"/>
    </source>
</evidence>
<evidence type="ECO:0000259" key="9">
    <source>
        <dbReference type="Pfam" id="PF01895"/>
    </source>
</evidence>
<evidence type="ECO:0000256" key="8">
    <source>
        <dbReference type="PIRNR" id="PIRNR003107"/>
    </source>
</evidence>
<dbReference type="GO" id="GO:0006817">
    <property type="term" value="P:phosphate ion transport"/>
    <property type="evidence" value="ECO:0007669"/>
    <property type="project" value="UniProtKB-KW"/>
</dbReference>
<evidence type="ECO:0000256" key="4">
    <source>
        <dbReference type="ARBA" id="ARBA00022448"/>
    </source>
</evidence>
<keyword evidence="5 8" id="KW-0963">Cytoplasm</keyword>
<keyword evidence="11" id="KW-1185">Reference proteome</keyword>
<evidence type="ECO:0000256" key="1">
    <source>
        <dbReference type="ARBA" id="ARBA00004496"/>
    </source>
</evidence>
<evidence type="ECO:0000256" key="6">
    <source>
        <dbReference type="ARBA" id="ARBA00022592"/>
    </source>
</evidence>
<dbReference type="GO" id="GO:0005737">
    <property type="term" value="C:cytoplasm"/>
    <property type="evidence" value="ECO:0007669"/>
    <property type="project" value="UniProtKB-SubCell"/>
</dbReference>
<comment type="similarity">
    <text evidence="2 8">Belongs to the PhoU family.</text>
</comment>
<comment type="subcellular location">
    <subcellularLocation>
        <location evidence="1 8">Cytoplasm</location>
    </subcellularLocation>
</comment>
<dbReference type="Proteomes" id="UP000316095">
    <property type="component" value="Unassembled WGS sequence"/>
</dbReference>
<dbReference type="PIRSF" id="PIRSF003107">
    <property type="entry name" value="PhoU"/>
    <property type="match status" value="1"/>
</dbReference>
<dbReference type="RefSeq" id="WP_146504498.1">
    <property type="nucleotide sequence ID" value="NZ_SJPG01000001.1"/>
</dbReference>
<comment type="subunit">
    <text evidence="3 8">Homodimer.</text>
</comment>
<dbReference type="EMBL" id="SJPG01000001">
    <property type="protein sequence ID" value="TWT62668.1"/>
    <property type="molecule type" value="Genomic_DNA"/>
</dbReference>
<gene>
    <name evidence="10" type="ORF">Pan54_34120</name>
</gene>
<feature type="domain" description="PhoU" evidence="9">
    <location>
        <begin position="17"/>
        <end position="103"/>
    </location>
</feature>
<dbReference type="SUPFAM" id="SSF109755">
    <property type="entry name" value="PhoU-like"/>
    <property type="match status" value="1"/>
</dbReference>
<evidence type="ECO:0000256" key="3">
    <source>
        <dbReference type="ARBA" id="ARBA00011738"/>
    </source>
</evidence>
<evidence type="ECO:0000313" key="10">
    <source>
        <dbReference type="EMBL" id="TWT62668.1"/>
    </source>
</evidence>
<dbReference type="GO" id="GO:0030643">
    <property type="term" value="P:intracellular phosphate ion homeostasis"/>
    <property type="evidence" value="ECO:0007669"/>
    <property type="project" value="InterPro"/>
</dbReference>
<feature type="domain" description="PhoU" evidence="9">
    <location>
        <begin position="119"/>
        <end position="204"/>
    </location>
</feature>
<protein>
    <recommendedName>
        <fullName evidence="8">Phosphate-specific transport system accessory protein PhoU</fullName>
    </recommendedName>
</protein>
<reference evidence="10 11" key="1">
    <citation type="submission" date="2019-02" db="EMBL/GenBank/DDBJ databases">
        <title>Deep-cultivation of Planctomycetes and their phenomic and genomic characterization uncovers novel biology.</title>
        <authorList>
            <person name="Wiegand S."/>
            <person name="Jogler M."/>
            <person name="Boedeker C."/>
            <person name="Pinto D."/>
            <person name="Vollmers J."/>
            <person name="Rivas-Marin E."/>
            <person name="Kohn T."/>
            <person name="Peeters S.H."/>
            <person name="Heuer A."/>
            <person name="Rast P."/>
            <person name="Oberbeckmann S."/>
            <person name="Bunk B."/>
            <person name="Jeske O."/>
            <person name="Meyerdierks A."/>
            <person name="Storesund J.E."/>
            <person name="Kallscheuer N."/>
            <person name="Luecker S."/>
            <person name="Lage O.M."/>
            <person name="Pohl T."/>
            <person name="Merkel B.J."/>
            <person name="Hornburger P."/>
            <person name="Mueller R.-W."/>
            <person name="Bruemmer F."/>
            <person name="Labrenz M."/>
            <person name="Spormann A.M."/>
            <person name="Op Den Camp H."/>
            <person name="Overmann J."/>
            <person name="Amann R."/>
            <person name="Jetten M.S.M."/>
            <person name="Mascher T."/>
            <person name="Medema M.H."/>
            <person name="Devos D.P."/>
            <person name="Kaster A.-K."/>
            <person name="Ovreas L."/>
            <person name="Rohde M."/>
            <person name="Galperin M.Y."/>
            <person name="Jogler C."/>
        </authorList>
    </citation>
    <scope>NUCLEOTIDE SEQUENCE [LARGE SCALE GENOMIC DNA]</scope>
    <source>
        <strain evidence="10 11">Pan54</strain>
    </source>
</reference>
<sequence length="224" mass="25292">MSVHLIRDLDNLHRSLMTMCTMVEELIHAAVETLARPDLHKAQELAEQDREIDNYDVAIEEDCLKILALHQPVATDLRRITAVMKISGELERVADLAVHIAERSSCLVGSTFVQVPPKIHTMADNAVNMLHESIDAYVNLDTALARKVCRQDDIVDDLNREIIEHITNLMTQSPDIIEPALHMFSASRHIERVADHATNIAEDVVYLVEGEIVRHRNRSEKIAS</sequence>
<dbReference type="OrthoDB" id="9814256at2"/>
<name>A0A5C5XIZ0_9PLAN</name>
<keyword evidence="4 8" id="KW-0813">Transport</keyword>
<keyword evidence="6 8" id="KW-0592">Phosphate transport</keyword>
<dbReference type="Gene3D" id="1.20.58.220">
    <property type="entry name" value="Phosphate transport system protein phou homolog 2, domain 2"/>
    <property type="match status" value="1"/>
</dbReference>
<dbReference type="NCBIfam" id="TIGR02135">
    <property type="entry name" value="phoU_full"/>
    <property type="match status" value="1"/>
</dbReference>
<comment type="caution">
    <text evidence="10">The sequence shown here is derived from an EMBL/GenBank/DDBJ whole genome shotgun (WGS) entry which is preliminary data.</text>
</comment>
<evidence type="ECO:0000313" key="11">
    <source>
        <dbReference type="Proteomes" id="UP000316095"/>
    </source>
</evidence>
<dbReference type="InterPro" id="IPR028366">
    <property type="entry name" value="PhoU"/>
</dbReference>
<organism evidence="10 11">
    <name type="scientific">Rubinisphaera italica</name>
    <dbReference type="NCBI Taxonomy" id="2527969"/>
    <lineage>
        <taxon>Bacteria</taxon>
        <taxon>Pseudomonadati</taxon>
        <taxon>Planctomycetota</taxon>
        <taxon>Planctomycetia</taxon>
        <taxon>Planctomycetales</taxon>
        <taxon>Planctomycetaceae</taxon>
        <taxon>Rubinisphaera</taxon>
    </lineage>
</organism>
<dbReference type="PANTHER" id="PTHR42930:SF3">
    <property type="entry name" value="PHOSPHATE-SPECIFIC TRANSPORT SYSTEM ACCESSORY PROTEIN PHOU"/>
    <property type="match status" value="1"/>
</dbReference>
<accession>A0A5C5XIZ0</accession>
<comment type="function">
    <text evidence="7 8">Plays a role in the regulation of phosphate uptake.</text>
</comment>
<dbReference type="InterPro" id="IPR026022">
    <property type="entry name" value="PhoU_dom"/>
</dbReference>